<feature type="transmembrane region" description="Helical" evidence="6">
    <location>
        <begin position="142"/>
        <end position="165"/>
    </location>
</feature>
<sequence length="408" mass="43499">MNSNLHSQGKQVATNQALLIIGIIFVAFNLRPAITSVGPLIGLIRTDLQLSNGIAGLITTLPLLAFAALSFLAPKIGQKLGNELAILMGLLFLTIGIMLRSVGISSMLFTGTAIAGVGIAICNVLLPGIVKQRFPNKVGLMTGVYTASLGGFAAIASGISIPLAVNMKLGWENALLTWAGLAAVAFIIWFPQTRKYKRSRDIQVDKSLPGHQNSMLRSKLAWNVTFFIGLQSFLFYCVIAWLPELLLYKGLDDTTSGWMLSLLQLFGLPISFITPVLAAKMKNQRMLVIAIGIIYITAFLGLLMDGSASMTLLWVLLIGIAQGAGFSLALTFFVLRTVSSDQASALSGMAQSIGYLLAAIGPMFIGMLFDQTQSWSLPLFTFIAIAAAMLIAGLGAGAGLVSQTRSEY</sequence>
<dbReference type="SUPFAM" id="SSF103473">
    <property type="entry name" value="MFS general substrate transporter"/>
    <property type="match status" value="1"/>
</dbReference>
<feature type="transmembrane region" description="Helical" evidence="6">
    <location>
        <begin position="220"/>
        <end position="242"/>
    </location>
</feature>
<dbReference type="AlphaFoldDB" id="A0A2X4ZFA4"/>
<feature type="domain" description="Major facilitator superfamily (MFS) profile" evidence="7">
    <location>
        <begin position="17"/>
        <end position="405"/>
    </location>
</feature>
<dbReference type="InterPro" id="IPR052524">
    <property type="entry name" value="MFS_Cyanate_Porter"/>
</dbReference>
<keyword evidence="2" id="KW-0813">Transport</keyword>
<dbReference type="STRING" id="1348624.GCA_001591545_02922"/>
<feature type="transmembrane region" description="Helical" evidence="6">
    <location>
        <begin position="286"/>
        <end position="304"/>
    </location>
</feature>
<reference evidence="8 9" key="1">
    <citation type="submission" date="2018-06" db="EMBL/GenBank/DDBJ databases">
        <authorList>
            <consortium name="Pathogen Informatics"/>
            <person name="Doyle S."/>
        </authorList>
    </citation>
    <scope>NUCLEOTIDE SEQUENCE [LARGE SCALE GENOMIC DNA]</scope>
    <source>
        <strain evidence="8 9">NCTC4824</strain>
    </source>
</reference>
<feature type="transmembrane region" description="Helical" evidence="6">
    <location>
        <begin position="12"/>
        <end position="30"/>
    </location>
</feature>
<dbReference type="GO" id="GO:0022857">
    <property type="term" value="F:transmembrane transporter activity"/>
    <property type="evidence" value="ECO:0007669"/>
    <property type="project" value="InterPro"/>
</dbReference>
<evidence type="ECO:0000256" key="2">
    <source>
        <dbReference type="ARBA" id="ARBA00022448"/>
    </source>
</evidence>
<dbReference type="InterPro" id="IPR004747">
    <property type="entry name" value="CynX-like"/>
</dbReference>
<comment type="subcellular location">
    <subcellularLocation>
        <location evidence="1">Cell membrane</location>
        <topology evidence="1">Multi-pass membrane protein</topology>
    </subcellularLocation>
</comment>
<keyword evidence="3 6" id="KW-0812">Transmembrane</keyword>
<dbReference type="InterPro" id="IPR020846">
    <property type="entry name" value="MFS_dom"/>
</dbReference>
<proteinExistence type="predicted"/>
<evidence type="ECO:0000256" key="4">
    <source>
        <dbReference type="ARBA" id="ARBA00022989"/>
    </source>
</evidence>
<feature type="transmembrane region" description="Helical" evidence="6">
    <location>
        <begin position="108"/>
        <end position="130"/>
    </location>
</feature>
<dbReference type="Proteomes" id="UP000249134">
    <property type="component" value="Chromosome 1"/>
</dbReference>
<gene>
    <name evidence="8" type="primary">yycB</name>
    <name evidence="8" type="ORF">NCTC4824_04016</name>
</gene>
<dbReference type="RefSeq" id="WP_066143601.1">
    <property type="nucleotide sequence ID" value="NZ_CBCSGM010000004.1"/>
</dbReference>
<dbReference type="NCBIfam" id="TIGR00896">
    <property type="entry name" value="CynX"/>
    <property type="match status" value="1"/>
</dbReference>
<feature type="transmembrane region" description="Helical" evidence="6">
    <location>
        <begin position="347"/>
        <end position="369"/>
    </location>
</feature>
<dbReference type="Pfam" id="PF07690">
    <property type="entry name" value="MFS_1"/>
    <property type="match status" value="1"/>
</dbReference>
<dbReference type="PANTHER" id="PTHR23523">
    <property type="match status" value="1"/>
</dbReference>
<organism evidence="8 9">
    <name type="scientific">Lederbergia lenta</name>
    <name type="common">Bacillus lentus</name>
    <dbReference type="NCBI Taxonomy" id="1467"/>
    <lineage>
        <taxon>Bacteria</taxon>
        <taxon>Bacillati</taxon>
        <taxon>Bacillota</taxon>
        <taxon>Bacilli</taxon>
        <taxon>Bacillales</taxon>
        <taxon>Bacillaceae</taxon>
        <taxon>Lederbergia</taxon>
    </lineage>
</organism>
<feature type="transmembrane region" description="Helical" evidence="6">
    <location>
        <begin position="50"/>
        <end position="72"/>
    </location>
</feature>
<feature type="transmembrane region" description="Helical" evidence="6">
    <location>
        <begin position="84"/>
        <end position="102"/>
    </location>
</feature>
<dbReference type="Gene3D" id="1.20.1250.20">
    <property type="entry name" value="MFS general substrate transporter like domains"/>
    <property type="match status" value="1"/>
</dbReference>
<accession>A0A2X4ZFA4</accession>
<feature type="transmembrane region" description="Helical" evidence="6">
    <location>
        <begin position="375"/>
        <end position="401"/>
    </location>
</feature>
<feature type="transmembrane region" description="Helical" evidence="6">
    <location>
        <begin position="262"/>
        <end position="279"/>
    </location>
</feature>
<evidence type="ECO:0000256" key="5">
    <source>
        <dbReference type="ARBA" id="ARBA00023136"/>
    </source>
</evidence>
<keyword evidence="5 6" id="KW-0472">Membrane</keyword>
<dbReference type="KEGG" id="blen:NCTC4824_04016"/>
<name>A0A2X4ZFA4_LEDLE</name>
<dbReference type="EMBL" id="LS483476">
    <property type="protein sequence ID" value="SQI63285.1"/>
    <property type="molecule type" value="Genomic_DNA"/>
</dbReference>
<dbReference type="InterPro" id="IPR036259">
    <property type="entry name" value="MFS_trans_sf"/>
</dbReference>
<dbReference type="PROSITE" id="PS50850">
    <property type="entry name" value="MFS"/>
    <property type="match status" value="1"/>
</dbReference>
<evidence type="ECO:0000256" key="6">
    <source>
        <dbReference type="SAM" id="Phobius"/>
    </source>
</evidence>
<evidence type="ECO:0000256" key="3">
    <source>
        <dbReference type="ARBA" id="ARBA00022692"/>
    </source>
</evidence>
<keyword evidence="4 6" id="KW-1133">Transmembrane helix</keyword>
<dbReference type="InterPro" id="IPR011701">
    <property type="entry name" value="MFS"/>
</dbReference>
<feature type="transmembrane region" description="Helical" evidence="6">
    <location>
        <begin position="310"/>
        <end position="335"/>
    </location>
</feature>
<evidence type="ECO:0000313" key="9">
    <source>
        <dbReference type="Proteomes" id="UP000249134"/>
    </source>
</evidence>
<evidence type="ECO:0000259" key="7">
    <source>
        <dbReference type="PROSITE" id="PS50850"/>
    </source>
</evidence>
<feature type="transmembrane region" description="Helical" evidence="6">
    <location>
        <begin position="171"/>
        <end position="190"/>
    </location>
</feature>
<dbReference type="PANTHER" id="PTHR23523:SF2">
    <property type="entry name" value="2-NITROIMIDAZOLE TRANSPORTER"/>
    <property type="match status" value="1"/>
</dbReference>
<dbReference type="GO" id="GO:0005886">
    <property type="term" value="C:plasma membrane"/>
    <property type="evidence" value="ECO:0007669"/>
    <property type="project" value="UniProtKB-SubCell"/>
</dbReference>
<evidence type="ECO:0000313" key="8">
    <source>
        <dbReference type="EMBL" id="SQI63285.1"/>
    </source>
</evidence>
<evidence type="ECO:0000256" key="1">
    <source>
        <dbReference type="ARBA" id="ARBA00004651"/>
    </source>
</evidence>
<dbReference type="CDD" id="cd17339">
    <property type="entry name" value="MFS_NIMT_CynX_like"/>
    <property type="match status" value="1"/>
</dbReference>
<keyword evidence="9" id="KW-1185">Reference proteome</keyword>
<protein>
    <submittedName>
        <fullName evidence="8">Cyanate transport system protein</fullName>
    </submittedName>
</protein>